<name>A0A5S6R1Q2_TRIMR</name>
<protein>
    <submittedName>
        <fullName evidence="2 3">Chondroitin proteoglycan 4 domain-containing protein</fullName>
    </submittedName>
</protein>
<dbReference type="WBParaSite" id="TMUE_0000001617.1">
    <property type="protein sequence ID" value="TMUE_0000001617.1"/>
    <property type="gene ID" value="WBGene00297505"/>
</dbReference>
<organism evidence="1 3">
    <name type="scientific">Trichuris muris</name>
    <name type="common">Mouse whipworm</name>
    <dbReference type="NCBI Taxonomy" id="70415"/>
    <lineage>
        <taxon>Eukaryota</taxon>
        <taxon>Metazoa</taxon>
        <taxon>Ecdysozoa</taxon>
        <taxon>Nematoda</taxon>
        <taxon>Enoplea</taxon>
        <taxon>Dorylaimia</taxon>
        <taxon>Trichinellida</taxon>
        <taxon>Trichuridae</taxon>
        <taxon>Trichuris</taxon>
    </lineage>
</organism>
<dbReference type="Proteomes" id="UP000046395">
    <property type="component" value="Unassembled WGS sequence"/>
</dbReference>
<evidence type="ECO:0000313" key="2">
    <source>
        <dbReference type="WBParaSite" id="TMUE_0000001617.1"/>
    </source>
</evidence>
<dbReference type="WBParaSite" id="TMUE_3000013441.1">
    <property type="protein sequence ID" value="TMUE_3000013441.1"/>
    <property type="gene ID" value="WBGene00301932"/>
</dbReference>
<dbReference type="AlphaFoldDB" id="A0A5S6R1Q2"/>
<sequence length="251" mass="27810">MTDAAGQCVSEFQQFKSCMGTAFNRIVQKANVDSQLAKVHQCFQRGNCKVSSQFASGASSKGTSCNKALFNQLGQSIERCMKSKAPNFSYKEMMKRAPGGTAYNFAEAKRKMSKVVLMKQDVKVCPAQTRQQVDNCRKPIVQQSSKDLNHYIDELCSAKNSCANKIGSSCRTQLEQRKRHMLNCACDVVERDAEKYAHEFLACIGRGDSPLVEGTVKRTIPRVCQKLRRKADICEGIKSLLVGPMAGFLQG</sequence>
<dbReference type="WBParaSite" id="TMUE_3000013358.1">
    <property type="protein sequence ID" value="TMUE_3000013358.1"/>
    <property type="gene ID" value="WBGene00286428"/>
</dbReference>
<proteinExistence type="predicted"/>
<evidence type="ECO:0000313" key="3">
    <source>
        <dbReference type="WBParaSite" id="TMUE_3000013358.1"/>
    </source>
</evidence>
<keyword evidence="1" id="KW-1185">Reference proteome</keyword>
<accession>A0A5S6R1Q2</accession>
<reference evidence="2 3" key="3">
    <citation type="submission" date="2019-12" db="UniProtKB">
        <authorList>
            <consortium name="WormBaseParasite"/>
        </authorList>
    </citation>
    <scope>IDENTIFICATION</scope>
</reference>
<reference evidence="1" key="1">
    <citation type="submission" date="2013-11" db="EMBL/GenBank/DDBJ databases">
        <authorList>
            <person name="Aslett M."/>
        </authorList>
    </citation>
    <scope>NUCLEOTIDE SEQUENCE [LARGE SCALE GENOMIC DNA]</scope>
    <source>
        <strain evidence="1">Edinburgh</strain>
    </source>
</reference>
<reference evidence="1" key="2">
    <citation type="submission" date="2014-03" db="EMBL/GenBank/DDBJ databases">
        <title>The whipworm genome and dual-species transcriptomics of an intimate host-pathogen interaction.</title>
        <authorList>
            <person name="Foth B.J."/>
            <person name="Tsai I.J."/>
            <person name="Reid A.J."/>
            <person name="Bancroft A.J."/>
            <person name="Nichol S."/>
            <person name="Tracey A."/>
            <person name="Holroyd N."/>
            <person name="Cotton J.A."/>
            <person name="Stanley E.J."/>
            <person name="Zarowiecki M."/>
            <person name="Liu J.Z."/>
            <person name="Huckvale T."/>
            <person name="Cooper P.J."/>
            <person name="Grencis R.K."/>
            <person name="Berriman M."/>
        </authorList>
    </citation>
    <scope>NUCLEOTIDE SEQUENCE [LARGE SCALE GENOMIC DNA]</scope>
    <source>
        <strain evidence="1">Edinburgh</strain>
    </source>
</reference>
<evidence type="ECO:0000313" key="1">
    <source>
        <dbReference type="Proteomes" id="UP000046395"/>
    </source>
</evidence>